<comment type="caution">
    <text evidence="2">The sequence shown here is derived from an EMBL/GenBank/DDBJ whole genome shotgun (WGS) entry which is preliminary data.</text>
</comment>
<evidence type="ECO:0000313" key="2">
    <source>
        <dbReference type="EMBL" id="KAF8681990.1"/>
    </source>
</evidence>
<organism evidence="2 3">
    <name type="scientific">Digitaria exilis</name>
    <dbReference type="NCBI Taxonomy" id="1010633"/>
    <lineage>
        <taxon>Eukaryota</taxon>
        <taxon>Viridiplantae</taxon>
        <taxon>Streptophyta</taxon>
        <taxon>Embryophyta</taxon>
        <taxon>Tracheophyta</taxon>
        <taxon>Spermatophyta</taxon>
        <taxon>Magnoliopsida</taxon>
        <taxon>Liliopsida</taxon>
        <taxon>Poales</taxon>
        <taxon>Poaceae</taxon>
        <taxon>PACMAD clade</taxon>
        <taxon>Panicoideae</taxon>
        <taxon>Panicodae</taxon>
        <taxon>Paniceae</taxon>
        <taxon>Anthephorinae</taxon>
        <taxon>Digitaria</taxon>
    </lineage>
</organism>
<evidence type="ECO:0000313" key="3">
    <source>
        <dbReference type="Proteomes" id="UP000636709"/>
    </source>
</evidence>
<feature type="region of interest" description="Disordered" evidence="1">
    <location>
        <begin position="26"/>
        <end position="88"/>
    </location>
</feature>
<protein>
    <submittedName>
        <fullName evidence="2">Uncharacterized protein</fullName>
    </submittedName>
</protein>
<evidence type="ECO:0000256" key="1">
    <source>
        <dbReference type="SAM" id="MobiDB-lite"/>
    </source>
</evidence>
<gene>
    <name evidence="2" type="ORF">HU200_045446</name>
</gene>
<feature type="compositionally biased region" description="Low complexity" evidence="1">
    <location>
        <begin position="68"/>
        <end position="82"/>
    </location>
</feature>
<name>A0A835B0F6_9POAL</name>
<accession>A0A835B0F6</accession>
<keyword evidence="3" id="KW-1185">Reference proteome</keyword>
<dbReference type="Proteomes" id="UP000636709">
    <property type="component" value="Unassembled WGS sequence"/>
</dbReference>
<sequence>MATFVAAIDGAITFVEADGDPAAVEAASRRRGRGAAANLGLDQREDPAEGWSSAVPERSLALRRRGRSATSAAAAASCSRQSGDSERGCRVEEVVAAPGALGMGARGMAAKAQVVLDTVAFDYLVVL</sequence>
<dbReference type="AlphaFoldDB" id="A0A835B0F6"/>
<proteinExistence type="predicted"/>
<reference evidence="2" key="1">
    <citation type="submission" date="2020-07" db="EMBL/GenBank/DDBJ databases">
        <title>Genome sequence and genetic diversity analysis of an under-domesticated orphan crop, white fonio (Digitaria exilis).</title>
        <authorList>
            <person name="Bennetzen J.L."/>
            <person name="Chen S."/>
            <person name="Ma X."/>
            <person name="Wang X."/>
            <person name="Yssel A.E.J."/>
            <person name="Chaluvadi S.R."/>
            <person name="Johnson M."/>
            <person name="Gangashetty P."/>
            <person name="Hamidou F."/>
            <person name="Sanogo M.D."/>
            <person name="Zwaenepoel A."/>
            <person name="Wallace J."/>
            <person name="Van De Peer Y."/>
            <person name="Van Deynze A."/>
        </authorList>
    </citation>
    <scope>NUCLEOTIDE SEQUENCE</scope>
    <source>
        <tissue evidence="2">Leaves</tissue>
    </source>
</reference>
<dbReference type="EMBL" id="JACEFO010002109">
    <property type="protein sequence ID" value="KAF8681990.1"/>
    <property type="molecule type" value="Genomic_DNA"/>
</dbReference>